<feature type="transmembrane region" description="Helical" evidence="5">
    <location>
        <begin position="56"/>
        <end position="75"/>
    </location>
</feature>
<dbReference type="AlphaFoldDB" id="A0AAE1A9U1"/>
<evidence type="ECO:0000256" key="2">
    <source>
        <dbReference type="ARBA" id="ARBA00022692"/>
    </source>
</evidence>
<evidence type="ECO:0000313" key="8">
    <source>
        <dbReference type="Proteomes" id="UP001283361"/>
    </source>
</evidence>
<dbReference type="PANTHER" id="PTHR46641">
    <property type="entry name" value="FMRFAMIDE RECEPTOR-RELATED"/>
    <property type="match status" value="1"/>
</dbReference>
<protein>
    <recommendedName>
        <fullName evidence="6">G-protein coupled receptors family 1 profile domain-containing protein</fullName>
    </recommendedName>
</protein>
<feature type="transmembrane region" description="Helical" evidence="5">
    <location>
        <begin position="226"/>
        <end position="251"/>
    </location>
</feature>
<dbReference type="CDD" id="cd00637">
    <property type="entry name" value="7tm_classA_rhodopsin-like"/>
    <property type="match status" value="1"/>
</dbReference>
<dbReference type="InterPro" id="IPR052954">
    <property type="entry name" value="GPCR-Ligand_Int"/>
</dbReference>
<name>A0AAE1A9U1_9GAST</name>
<organism evidence="7 8">
    <name type="scientific">Elysia crispata</name>
    <name type="common">lettuce slug</name>
    <dbReference type="NCBI Taxonomy" id="231223"/>
    <lineage>
        <taxon>Eukaryota</taxon>
        <taxon>Metazoa</taxon>
        <taxon>Spiralia</taxon>
        <taxon>Lophotrochozoa</taxon>
        <taxon>Mollusca</taxon>
        <taxon>Gastropoda</taxon>
        <taxon>Heterobranchia</taxon>
        <taxon>Euthyneura</taxon>
        <taxon>Panpulmonata</taxon>
        <taxon>Sacoglossa</taxon>
        <taxon>Placobranchoidea</taxon>
        <taxon>Plakobranchidae</taxon>
        <taxon>Elysia</taxon>
    </lineage>
</organism>
<keyword evidence="2 5" id="KW-0812">Transmembrane</keyword>
<gene>
    <name evidence="7" type="ORF">RRG08_063037</name>
</gene>
<proteinExistence type="predicted"/>
<keyword evidence="4 5" id="KW-0472">Membrane</keyword>
<dbReference type="SUPFAM" id="SSF81321">
    <property type="entry name" value="Family A G protein-coupled receptor-like"/>
    <property type="match status" value="1"/>
</dbReference>
<dbReference type="Proteomes" id="UP001283361">
    <property type="component" value="Unassembled WGS sequence"/>
</dbReference>
<evidence type="ECO:0000256" key="5">
    <source>
        <dbReference type="SAM" id="Phobius"/>
    </source>
</evidence>
<evidence type="ECO:0000256" key="4">
    <source>
        <dbReference type="ARBA" id="ARBA00023136"/>
    </source>
</evidence>
<dbReference type="Gene3D" id="1.20.1070.10">
    <property type="entry name" value="Rhodopsin 7-helix transmembrane proteins"/>
    <property type="match status" value="1"/>
</dbReference>
<feature type="transmembrane region" description="Helical" evidence="5">
    <location>
        <begin position="173"/>
        <end position="195"/>
    </location>
</feature>
<dbReference type="PANTHER" id="PTHR46641:SF18">
    <property type="entry name" value="G-PROTEIN COUPLED RECEPTORS FAMILY 1 PROFILE DOMAIN-CONTAINING PROTEIN"/>
    <property type="match status" value="1"/>
</dbReference>
<feature type="transmembrane region" description="Helical" evidence="5">
    <location>
        <begin position="337"/>
        <end position="359"/>
    </location>
</feature>
<comment type="subcellular location">
    <subcellularLocation>
        <location evidence="1">Membrane</location>
    </subcellularLocation>
</comment>
<keyword evidence="3 5" id="KW-1133">Transmembrane helix</keyword>
<dbReference type="EMBL" id="JAWDGP010002376">
    <property type="protein sequence ID" value="KAK3783637.1"/>
    <property type="molecule type" value="Genomic_DNA"/>
</dbReference>
<dbReference type="InterPro" id="IPR017452">
    <property type="entry name" value="GPCR_Rhodpsn_7TM"/>
</dbReference>
<evidence type="ECO:0000256" key="3">
    <source>
        <dbReference type="ARBA" id="ARBA00022989"/>
    </source>
</evidence>
<sequence>MVVTLTVQTCNGCSSAEPTLNISVDSGLLEKSTVPFKPLLSANAFFHSMTSLSSTLVITATIGIMCNILILSTYLKMGFSDSINISYFALGISDLGVLVTTVWGALCNLFNLTRVELPFNAMEISSPTMYWPGEGFEKTTTCITAYIALERCLCVLFPLHVKTFVTRRNTGIVIGAIFVLVFIPSNLGSLGYSFVWEVRAGGNKTILRTVLTGNPPRAMIKRIMEVYVSTVVHFTAMVAIWLCTAFLAAALKQNLKSRETTFGQAVTTASQIRNTRVIKTVLLIAVAYLCFSTPRSACNLVRNFEPQFMVQLCQIQVLVLVIHCPKRNREKKNPIKLANTPSVITDLNFWFIFGFSAFLKTQNVVRKRGITQ</sequence>
<evidence type="ECO:0000259" key="6">
    <source>
        <dbReference type="PROSITE" id="PS50262"/>
    </source>
</evidence>
<accession>A0AAE1A9U1</accession>
<dbReference type="GO" id="GO:0016020">
    <property type="term" value="C:membrane"/>
    <property type="evidence" value="ECO:0007669"/>
    <property type="project" value="UniProtKB-SubCell"/>
</dbReference>
<dbReference type="PROSITE" id="PS50262">
    <property type="entry name" value="G_PROTEIN_RECEP_F1_2"/>
    <property type="match status" value="1"/>
</dbReference>
<keyword evidence="8" id="KW-1185">Reference proteome</keyword>
<comment type="caution">
    <text evidence="7">The sequence shown here is derived from an EMBL/GenBank/DDBJ whole genome shotgun (WGS) entry which is preliminary data.</text>
</comment>
<feature type="domain" description="G-protein coupled receptors family 1 profile" evidence="6">
    <location>
        <begin position="63"/>
        <end position="294"/>
    </location>
</feature>
<feature type="transmembrane region" description="Helical" evidence="5">
    <location>
        <begin position="87"/>
        <end position="106"/>
    </location>
</feature>
<reference evidence="7" key="1">
    <citation type="journal article" date="2023" name="G3 (Bethesda)">
        <title>A reference genome for the long-term kleptoplast-retaining sea slug Elysia crispata morphotype clarki.</title>
        <authorList>
            <person name="Eastman K.E."/>
            <person name="Pendleton A.L."/>
            <person name="Shaikh M.A."/>
            <person name="Suttiyut T."/>
            <person name="Ogas R."/>
            <person name="Tomko P."/>
            <person name="Gavelis G."/>
            <person name="Widhalm J.R."/>
            <person name="Wisecaver J.H."/>
        </authorList>
    </citation>
    <scope>NUCLEOTIDE SEQUENCE</scope>
    <source>
        <strain evidence="7">ECLA1</strain>
    </source>
</reference>
<evidence type="ECO:0000256" key="1">
    <source>
        <dbReference type="ARBA" id="ARBA00004370"/>
    </source>
</evidence>
<evidence type="ECO:0000313" key="7">
    <source>
        <dbReference type="EMBL" id="KAK3783637.1"/>
    </source>
</evidence>